<feature type="compositionally biased region" description="Low complexity" evidence="1">
    <location>
        <begin position="289"/>
        <end position="298"/>
    </location>
</feature>
<keyword evidence="3" id="KW-1185">Reference proteome</keyword>
<dbReference type="EMBL" id="NHTK01004353">
    <property type="protein sequence ID" value="PPQ87130.1"/>
    <property type="molecule type" value="Genomic_DNA"/>
</dbReference>
<feature type="non-terminal residue" evidence="2">
    <location>
        <position position="424"/>
    </location>
</feature>
<accession>A0A409X8S2</accession>
<proteinExistence type="predicted"/>
<evidence type="ECO:0000313" key="3">
    <source>
        <dbReference type="Proteomes" id="UP000284842"/>
    </source>
</evidence>
<dbReference type="AlphaFoldDB" id="A0A409X8S2"/>
<evidence type="ECO:0000256" key="1">
    <source>
        <dbReference type="SAM" id="MobiDB-lite"/>
    </source>
</evidence>
<reference evidence="2 3" key="1">
    <citation type="journal article" date="2018" name="Evol. Lett.">
        <title>Horizontal gene cluster transfer increased hallucinogenic mushroom diversity.</title>
        <authorList>
            <person name="Reynolds H.T."/>
            <person name="Vijayakumar V."/>
            <person name="Gluck-Thaler E."/>
            <person name="Korotkin H.B."/>
            <person name="Matheny P.B."/>
            <person name="Slot J.C."/>
        </authorList>
    </citation>
    <scope>NUCLEOTIDE SEQUENCE [LARGE SCALE GENOMIC DNA]</scope>
    <source>
        <strain evidence="2 3">2629</strain>
    </source>
</reference>
<dbReference type="Proteomes" id="UP000284842">
    <property type="component" value="Unassembled WGS sequence"/>
</dbReference>
<feature type="region of interest" description="Disordered" evidence="1">
    <location>
        <begin position="285"/>
        <end position="308"/>
    </location>
</feature>
<comment type="caution">
    <text evidence="2">The sequence shown here is derived from an EMBL/GenBank/DDBJ whole genome shotgun (WGS) entry which is preliminary data.</text>
</comment>
<dbReference type="InParanoid" id="A0A409X8S2"/>
<sequence>MGYMDIKSPAEILQDAKDSLRESATSSLDGAMKIYPVQMQPIDWFESLSTSFTTEDLTDDRNILVQKLDNKSQQLDMLTTRLTALQGVSHKNRNDLQKKLDSAQEQYHKAASDLNAQYASNVLSLAKACITKSGIFNETLFNAMAKKRSIKSDAHKDIKNQMADLSKKQMEVDKAARAVSQLAAETANAEAQDTTQEVVRLKISIQALQREIKELTAQLQEAPPNEEDEPSPSKSLEDTPIIVPDSGATGGSRWQEVQLYHECKSVFSSTSDKSKGSAGHSDLSLFYGSRSSQHSSGSAEHETEDSSSSVKVSIGFRATLVTVDRGGWFQPQLLKQSNAFHSIDTNVTWNRWPANTTFENFKDTSESPTNLYDEINKHLLPSYPVGFLICKDITIKIHTAQSTSTTSNKSMHEAASSSSSILCW</sequence>
<gene>
    <name evidence="2" type="ORF">CVT24_010690</name>
</gene>
<evidence type="ECO:0000313" key="2">
    <source>
        <dbReference type="EMBL" id="PPQ87130.1"/>
    </source>
</evidence>
<feature type="region of interest" description="Disordered" evidence="1">
    <location>
        <begin position="217"/>
        <end position="250"/>
    </location>
</feature>
<dbReference type="OrthoDB" id="291007at2759"/>
<organism evidence="2 3">
    <name type="scientific">Panaeolus cyanescens</name>
    <dbReference type="NCBI Taxonomy" id="181874"/>
    <lineage>
        <taxon>Eukaryota</taxon>
        <taxon>Fungi</taxon>
        <taxon>Dikarya</taxon>
        <taxon>Basidiomycota</taxon>
        <taxon>Agaricomycotina</taxon>
        <taxon>Agaricomycetes</taxon>
        <taxon>Agaricomycetidae</taxon>
        <taxon>Agaricales</taxon>
        <taxon>Agaricineae</taxon>
        <taxon>Galeropsidaceae</taxon>
        <taxon>Panaeolus</taxon>
    </lineage>
</organism>
<feature type="region of interest" description="Disordered" evidence="1">
    <location>
        <begin position="404"/>
        <end position="424"/>
    </location>
</feature>
<protein>
    <submittedName>
        <fullName evidence="2">Uncharacterized protein</fullName>
    </submittedName>
</protein>
<feature type="compositionally biased region" description="Low complexity" evidence="1">
    <location>
        <begin position="414"/>
        <end position="424"/>
    </location>
</feature>
<dbReference type="STRING" id="181874.A0A409X8S2"/>
<name>A0A409X8S2_9AGAR</name>